<dbReference type="GO" id="GO:0005524">
    <property type="term" value="F:ATP binding"/>
    <property type="evidence" value="ECO:0007669"/>
    <property type="project" value="UniProtKB-KW"/>
</dbReference>
<reference evidence="5 6" key="1">
    <citation type="journal article" date="2018" name="BMC Genomics">
        <title>Whole genome sequencing and function prediction of 133 gut anaerobes isolated from chicken caecum in pure cultures.</title>
        <authorList>
            <person name="Medvecky M."/>
            <person name="Cejkova D."/>
            <person name="Polansky O."/>
            <person name="Karasova D."/>
            <person name="Kubasova T."/>
            <person name="Cizek A."/>
            <person name="Rychlik I."/>
        </authorList>
    </citation>
    <scope>NUCLEOTIDE SEQUENCE [LARGE SCALE GENOMIC DNA]</scope>
    <source>
        <strain evidence="5 6">An13</strain>
    </source>
</reference>
<dbReference type="OrthoDB" id="1654787at2"/>
<dbReference type="InterPro" id="IPR017871">
    <property type="entry name" value="ABC_transporter-like_CS"/>
</dbReference>
<dbReference type="PROSITE" id="PS50893">
    <property type="entry name" value="ABC_TRANSPORTER_2"/>
    <property type="match status" value="1"/>
</dbReference>
<feature type="domain" description="ABC transporter" evidence="4">
    <location>
        <begin position="2"/>
        <end position="234"/>
    </location>
</feature>
<dbReference type="InterPro" id="IPR003593">
    <property type="entry name" value="AAA+_ATPase"/>
</dbReference>
<keyword evidence="6" id="KW-1185">Reference proteome</keyword>
<name>A0A1Y4STC0_9FIRM</name>
<keyword evidence="2" id="KW-0067">ATP-binding</keyword>
<protein>
    <recommendedName>
        <fullName evidence="4">ABC transporter domain-containing protein</fullName>
    </recommendedName>
</protein>
<gene>
    <name evidence="5" type="ORF">B5E75_11445</name>
</gene>
<evidence type="ECO:0000313" key="6">
    <source>
        <dbReference type="Proteomes" id="UP000195305"/>
    </source>
</evidence>
<dbReference type="Gene3D" id="3.40.50.300">
    <property type="entry name" value="P-loop containing nucleotide triphosphate hydrolases"/>
    <property type="match status" value="1"/>
</dbReference>
<feature type="transmembrane region" description="Helical" evidence="3">
    <location>
        <begin position="556"/>
        <end position="580"/>
    </location>
</feature>
<evidence type="ECO:0000256" key="2">
    <source>
        <dbReference type="ARBA" id="ARBA00022840"/>
    </source>
</evidence>
<evidence type="ECO:0000256" key="1">
    <source>
        <dbReference type="ARBA" id="ARBA00022741"/>
    </source>
</evidence>
<dbReference type="PANTHER" id="PTHR24220:SF86">
    <property type="entry name" value="ABC TRANSPORTER ABCH.1"/>
    <property type="match status" value="1"/>
</dbReference>
<dbReference type="PANTHER" id="PTHR24220">
    <property type="entry name" value="IMPORT ATP-BINDING PROTEIN"/>
    <property type="match status" value="1"/>
</dbReference>
<keyword evidence="3" id="KW-0472">Membrane</keyword>
<dbReference type="SUPFAM" id="SSF52540">
    <property type="entry name" value="P-loop containing nucleoside triphosphate hydrolases"/>
    <property type="match status" value="1"/>
</dbReference>
<evidence type="ECO:0000313" key="5">
    <source>
        <dbReference type="EMBL" id="OUQ33148.1"/>
    </source>
</evidence>
<keyword evidence="3" id="KW-0812">Transmembrane</keyword>
<dbReference type="GO" id="GO:0022857">
    <property type="term" value="F:transmembrane transporter activity"/>
    <property type="evidence" value="ECO:0007669"/>
    <property type="project" value="TreeGrafter"/>
</dbReference>
<keyword evidence="1" id="KW-0547">Nucleotide-binding</keyword>
<dbReference type="InterPro" id="IPR003439">
    <property type="entry name" value="ABC_transporter-like_ATP-bd"/>
</dbReference>
<feature type="transmembrane region" description="Helical" evidence="3">
    <location>
        <begin position="528"/>
        <end position="550"/>
    </location>
</feature>
<organism evidence="5 6">
    <name type="scientific">Massilimicrobiota timonensis</name>
    <dbReference type="NCBI Taxonomy" id="1776392"/>
    <lineage>
        <taxon>Bacteria</taxon>
        <taxon>Bacillati</taxon>
        <taxon>Bacillota</taxon>
        <taxon>Erysipelotrichia</taxon>
        <taxon>Erysipelotrichales</taxon>
        <taxon>Erysipelotrichaceae</taxon>
        <taxon>Massilimicrobiota</taxon>
    </lineage>
</organism>
<accession>A0A1Y4STC0</accession>
<proteinExistence type="predicted"/>
<dbReference type="SMART" id="SM00382">
    <property type="entry name" value="AAA"/>
    <property type="match status" value="1"/>
</dbReference>
<dbReference type="EMBL" id="NFLJ01000037">
    <property type="protein sequence ID" value="OUQ33148.1"/>
    <property type="molecule type" value="Genomic_DNA"/>
</dbReference>
<dbReference type="RefSeq" id="WP_087359364.1">
    <property type="nucleotide sequence ID" value="NZ_NFLJ01000037.1"/>
</dbReference>
<evidence type="ECO:0000259" key="4">
    <source>
        <dbReference type="PROSITE" id="PS50893"/>
    </source>
</evidence>
<evidence type="ECO:0000256" key="3">
    <source>
        <dbReference type="SAM" id="Phobius"/>
    </source>
</evidence>
<feature type="transmembrane region" description="Helical" evidence="3">
    <location>
        <begin position="472"/>
        <end position="492"/>
    </location>
</feature>
<dbReference type="Proteomes" id="UP000195305">
    <property type="component" value="Unassembled WGS sequence"/>
</dbReference>
<dbReference type="GO" id="GO:0016887">
    <property type="term" value="F:ATP hydrolysis activity"/>
    <property type="evidence" value="ECO:0007669"/>
    <property type="project" value="InterPro"/>
</dbReference>
<dbReference type="Pfam" id="PF00005">
    <property type="entry name" value="ABC_tran"/>
    <property type="match status" value="1"/>
</dbReference>
<feature type="transmembrane region" description="Helical" evidence="3">
    <location>
        <begin position="253"/>
        <end position="274"/>
    </location>
</feature>
<dbReference type="PROSITE" id="PS00211">
    <property type="entry name" value="ABC_TRANSPORTER_1"/>
    <property type="match status" value="1"/>
</dbReference>
<dbReference type="InterPro" id="IPR027417">
    <property type="entry name" value="P-loop_NTPase"/>
</dbReference>
<dbReference type="AlphaFoldDB" id="A0A1Y4STC0"/>
<dbReference type="InterPro" id="IPR015854">
    <property type="entry name" value="ABC_transpr_LolD-like"/>
</dbReference>
<sequence>MLSLKNINLTFDRELIKNGELYVPNEQLTVLFGPSGSGKSSLLYDMAFLTKQIQMDYIFDGIDVHTLSQDEIKDIQKNQIAFVFQNIPLFDSMNLMENIRFFSSLTHDEFDEDQARQYLTDLELYLDDQTPIEHLSGGERQRLAIICALMKDTPYIFMDEPTAYLDEDNRQEFLKIIDLLKNQYHKTILIATHDELIKDVCDCLYEIRNQRIYCLKKQDVFETKAVHHISNTFHQLSVFFQYQFKKEKWKHRIFQLFLILILFISTFMGVYFQYYQNQLMQTVKDYESLQLIVEMNHNISSSQIRDIGNMEHIQRIEKIFPLVSDNNYLVCPYLESDFFYRDIAQTFDTPSYTGVYINYEVYRDTQNQSIELLFDNQKIEVKPQFQLDKNFDDYSLNLSLARIIYIPYDDYMEIYRAQGFDNNQTSFALIKIDQKESYIEVLEKLSSQYDDITLESHQEILTLLDVKQMADYLSGTMMIILFIIVVVSIILLKINDYYHMRFAQVLLEANGIKDQNIMKAHILKDASLYILPMFISYIMLIGCFCGLGMFQVDIAVYSLVILIFSSLLIFVVSMIIYMMIRKIFTTTRILKSI</sequence>
<keyword evidence="3" id="KW-1133">Transmembrane helix</keyword>
<comment type="caution">
    <text evidence="5">The sequence shown here is derived from an EMBL/GenBank/DDBJ whole genome shotgun (WGS) entry which is preliminary data.</text>
</comment>
<dbReference type="GO" id="GO:0005886">
    <property type="term" value="C:plasma membrane"/>
    <property type="evidence" value="ECO:0007669"/>
    <property type="project" value="TreeGrafter"/>
</dbReference>